<proteinExistence type="predicted"/>
<accession>A0A2I6SCN1</accession>
<reference evidence="2" key="2">
    <citation type="journal article" date="2018" name="Genome Announc.">
        <title>First Report of a Complete Genome Sequence of White spot syndrome virus from India.</title>
        <authorList>
            <person name="Vinaya Kumar K."/>
            <person name="Shekhar M.S."/>
            <person name="Otta S.K."/>
            <person name="Karthic K."/>
            <person name="Ashok Kumar J."/>
            <person name="Gopikrishna G."/>
            <person name="Vijayan K.K."/>
        </authorList>
    </citation>
    <scope>NUCLEOTIDE SEQUENCE</scope>
    <source>
        <strain evidence="2">IN_AP4RU</strain>
    </source>
</reference>
<protein>
    <submittedName>
        <fullName evidence="2">WSSV598</fullName>
    </submittedName>
</protein>
<feature type="region of interest" description="Disordered" evidence="1">
    <location>
        <begin position="1"/>
        <end position="29"/>
    </location>
</feature>
<evidence type="ECO:0000313" key="2">
    <source>
        <dbReference type="EMBL" id="AUO15308.1"/>
    </source>
</evidence>
<evidence type="ECO:0000256" key="1">
    <source>
        <dbReference type="SAM" id="MobiDB-lite"/>
    </source>
</evidence>
<dbReference type="EMBL" id="MG702567">
    <property type="protein sequence ID" value="AUO15308.1"/>
    <property type="molecule type" value="Genomic_DNA"/>
</dbReference>
<dbReference type="Proteomes" id="UP000267352">
    <property type="component" value="Segment"/>
</dbReference>
<organism evidence="2">
    <name type="scientific">White spot syndrome virus</name>
    <dbReference type="NCBI Taxonomy" id="342409"/>
    <lineage>
        <taxon>Viruses</taxon>
        <taxon>Viruses incertae sedis</taxon>
        <taxon>Naldaviricetes</taxon>
        <taxon>Nimaviridae</taxon>
        <taxon>Whispovirus</taxon>
    </lineage>
</organism>
<name>A0A2I6SCN1_9VIRU</name>
<sequence length="44" mass="4873">MDITQEAGTEEDNKEEEDAKKEDQSLSVSEIVDVLTDMTLCPEG</sequence>
<reference evidence="2" key="1">
    <citation type="submission" date="2017-12" db="EMBL/GenBank/DDBJ databases">
        <authorList>
            <person name="Katneni V.K."/>
            <person name="Shekhar M.S."/>
            <person name="Otta S.K."/>
            <person name="Karthic K."/>
            <person name="Jangam A.K."/>
            <person name="Gopikrishna G."/>
            <person name="Vijayan K.K."/>
        </authorList>
    </citation>
    <scope>NUCLEOTIDE SEQUENCE [LARGE SCALE GENOMIC DNA]</scope>
    <source>
        <strain evidence="2">IN_AP4RU</strain>
    </source>
</reference>